<keyword evidence="3" id="KW-1185">Reference proteome</keyword>
<evidence type="ECO:0000313" key="3">
    <source>
        <dbReference type="Proteomes" id="UP001278500"/>
    </source>
</evidence>
<feature type="compositionally biased region" description="Polar residues" evidence="1">
    <location>
        <begin position="163"/>
        <end position="181"/>
    </location>
</feature>
<feature type="compositionally biased region" description="Polar residues" evidence="1">
    <location>
        <begin position="242"/>
        <end position="269"/>
    </location>
</feature>
<dbReference type="EMBL" id="JAUEPP010000003">
    <property type="protein sequence ID" value="KAK3347813.1"/>
    <property type="molecule type" value="Genomic_DNA"/>
</dbReference>
<sequence>MNPDAFPAPVAALDHPVMDKMMQELAAMRYPDRHTPTPPTYTSVVTTIRYNDEYHRNCVTPAQRAAAAKIQEWYLEGSQDVMMRFYNLGLSRVFTAAHLYALDFSLWMRGYALPRGDFGNDRFYYTKPSAHVGPFSSEYDNFFAERFRERHMASRMVTPRDMSPQSAPGRSQHVTITSTNIDPLVREETERANLEIPAIQAPPTSTARPRRDSNKPSLDAGLPSAEINQPLKQEAKPAPPANSATEAHLTSTTKPSSGSNKPNITSGDIDQQLRRETKPAPTATSATEAHSTSTAKASRGSNKRSLDAADTMALAPQPKRAQPGLPLRTLTSMGLLGRHEAKFKTLRQ</sequence>
<comment type="caution">
    <text evidence="2">The sequence shown here is derived from an EMBL/GenBank/DDBJ whole genome shotgun (WGS) entry which is preliminary data.</text>
</comment>
<gene>
    <name evidence="2" type="ORF">B0H65DRAFT_587719</name>
</gene>
<dbReference type="GeneID" id="87868141"/>
<dbReference type="AlphaFoldDB" id="A0AAE0MU42"/>
<proteinExistence type="predicted"/>
<evidence type="ECO:0000256" key="1">
    <source>
        <dbReference type="SAM" id="MobiDB-lite"/>
    </source>
</evidence>
<reference evidence="2" key="2">
    <citation type="submission" date="2023-06" db="EMBL/GenBank/DDBJ databases">
        <authorList>
            <consortium name="Lawrence Berkeley National Laboratory"/>
            <person name="Haridas S."/>
            <person name="Hensen N."/>
            <person name="Bonometti L."/>
            <person name="Westerberg I."/>
            <person name="Brannstrom I.O."/>
            <person name="Guillou S."/>
            <person name="Cros-Aarteil S."/>
            <person name="Calhoun S."/>
            <person name="Kuo A."/>
            <person name="Mondo S."/>
            <person name="Pangilinan J."/>
            <person name="Riley R."/>
            <person name="Labutti K."/>
            <person name="Andreopoulos B."/>
            <person name="Lipzen A."/>
            <person name="Chen C."/>
            <person name="Yanf M."/>
            <person name="Daum C."/>
            <person name="Ng V."/>
            <person name="Clum A."/>
            <person name="Steindorff A."/>
            <person name="Ohm R."/>
            <person name="Martin F."/>
            <person name="Silar P."/>
            <person name="Natvig D."/>
            <person name="Lalanne C."/>
            <person name="Gautier V."/>
            <person name="Ament-Velasquez S.L."/>
            <person name="Kruys A."/>
            <person name="Hutchinson M.I."/>
            <person name="Powell A.J."/>
            <person name="Barry K."/>
            <person name="Miller A.N."/>
            <person name="Grigoriev I.V."/>
            <person name="Debuchy R."/>
            <person name="Gladieux P."/>
            <person name="Thoren M.H."/>
            <person name="Johannesson H."/>
        </authorList>
    </citation>
    <scope>NUCLEOTIDE SEQUENCE</scope>
    <source>
        <strain evidence="2">CBS 560.94</strain>
    </source>
</reference>
<name>A0AAE0MU42_9PEZI</name>
<dbReference type="RefSeq" id="XP_062682895.1">
    <property type="nucleotide sequence ID" value="XM_062830987.1"/>
</dbReference>
<dbReference type="Proteomes" id="UP001278500">
    <property type="component" value="Unassembled WGS sequence"/>
</dbReference>
<feature type="compositionally biased region" description="Low complexity" evidence="1">
    <location>
        <begin position="279"/>
        <end position="298"/>
    </location>
</feature>
<organism evidence="2 3">
    <name type="scientific">Neurospora tetraspora</name>
    <dbReference type="NCBI Taxonomy" id="94610"/>
    <lineage>
        <taxon>Eukaryota</taxon>
        <taxon>Fungi</taxon>
        <taxon>Dikarya</taxon>
        <taxon>Ascomycota</taxon>
        <taxon>Pezizomycotina</taxon>
        <taxon>Sordariomycetes</taxon>
        <taxon>Sordariomycetidae</taxon>
        <taxon>Sordariales</taxon>
        <taxon>Sordariaceae</taxon>
        <taxon>Neurospora</taxon>
    </lineage>
</organism>
<feature type="compositionally biased region" description="Basic and acidic residues" evidence="1">
    <location>
        <begin position="184"/>
        <end position="193"/>
    </location>
</feature>
<protein>
    <submittedName>
        <fullName evidence="2">Uncharacterized protein</fullName>
    </submittedName>
</protein>
<feature type="region of interest" description="Disordered" evidence="1">
    <location>
        <begin position="156"/>
        <end position="326"/>
    </location>
</feature>
<evidence type="ECO:0000313" key="2">
    <source>
        <dbReference type="EMBL" id="KAK3347813.1"/>
    </source>
</evidence>
<reference evidence="2" key="1">
    <citation type="journal article" date="2023" name="Mol. Phylogenet. Evol.">
        <title>Genome-scale phylogeny and comparative genomics of the fungal order Sordariales.</title>
        <authorList>
            <person name="Hensen N."/>
            <person name="Bonometti L."/>
            <person name="Westerberg I."/>
            <person name="Brannstrom I.O."/>
            <person name="Guillou S."/>
            <person name="Cros-Aarteil S."/>
            <person name="Calhoun S."/>
            <person name="Haridas S."/>
            <person name="Kuo A."/>
            <person name="Mondo S."/>
            <person name="Pangilinan J."/>
            <person name="Riley R."/>
            <person name="LaButti K."/>
            <person name="Andreopoulos B."/>
            <person name="Lipzen A."/>
            <person name="Chen C."/>
            <person name="Yan M."/>
            <person name="Daum C."/>
            <person name="Ng V."/>
            <person name="Clum A."/>
            <person name="Steindorff A."/>
            <person name="Ohm R.A."/>
            <person name="Martin F."/>
            <person name="Silar P."/>
            <person name="Natvig D.O."/>
            <person name="Lalanne C."/>
            <person name="Gautier V."/>
            <person name="Ament-Velasquez S.L."/>
            <person name="Kruys A."/>
            <person name="Hutchinson M.I."/>
            <person name="Powell A.J."/>
            <person name="Barry K."/>
            <person name="Miller A.N."/>
            <person name="Grigoriev I.V."/>
            <person name="Debuchy R."/>
            <person name="Gladieux P."/>
            <person name="Hiltunen Thoren M."/>
            <person name="Johannesson H."/>
        </authorList>
    </citation>
    <scope>NUCLEOTIDE SEQUENCE</scope>
    <source>
        <strain evidence="2">CBS 560.94</strain>
    </source>
</reference>
<accession>A0AAE0MU42</accession>